<dbReference type="GO" id="GO:0006364">
    <property type="term" value="P:rRNA processing"/>
    <property type="evidence" value="ECO:0007669"/>
    <property type="project" value="InterPro"/>
</dbReference>
<keyword evidence="2" id="KW-1185">Reference proteome</keyword>
<evidence type="ECO:0000313" key="1">
    <source>
        <dbReference type="EnsemblMetazoa" id="G27102.1:cds"/>
    </source>
</evidence>
<proteinExistence type="predicted"/>
<dbReference type="PANTHER" id="PTHR15571">
    <property type="entry name" value="GEM-ASSOCIATED PROTEIN 4"/>
    <property type="match status" value="1"/>
</dbReference>
<name>A0A8W8L8X7_MAGGI</name>
<dbReference type="GO" id="GO:0032797">
    <property type="term" value="C:SMN complex"/>
    <property type="evidence" value="ECO:0007669"/>
    <property type="project" value="InterPro"/>
</dbReference>
<dbReference type="GO" id="GO:0000387">
    <property type="term" value="P:spliceosomal snRNP assembly"/>
    <property type="evidence" value="ECO:0007669"/>
    <property type="project" value="InterPro"/>
</dbReference>
<organism evidence="1 2">
    <name type="scientific">Magallana gigas</name>
    <name type="common">Pacific oyster</name>
    <name type="synonym">Crassostrea gigas</name>
    <dbReference type="NCBI Taxonomy" id="29159"/>
    <lineage>
        <taxon>Eukaryota</taxon>
        <taxon>Metazoa</taxon>
        <taxon>Spiralia</taxon>
        <taxon>Lophotrochozoa</taxon>
        <taxon>Mollusca</taxon>
        <taxon>Bivalvia</taxon>
        <taxon>Autobranchia</taxon>
        <taxon>Pteriomorphia</taxon>
        <taxon>Ostreida</taxon>
        <taxon>Ostreoidea</taxon>
        <taxon>Ostreidae</taxon>
        <taxon>Magallana</taxon>
    </lineage>
</organism>
<dbReference type="Proteomes" id="UP000005408">
    <property type="component" value="Unassembled WGS sequence"/>
</dbReference>
<protein>
    <submittedName>
        <fullName evidence="1">Uncharacterized protein</fullName>
    </submittedName>
</protein>
<sequence>MIYCTEFVILQSALQLVDKVQQNGQNISSNEDRANSSVNVLKLAVQEIVQGVEEDNEPEEQLLWSKRIHCTVLYKVLTLHYEESLEKLSVEIIDDFSDGPIEPQKIDSRDALSSILPPVSLSLYFNIVQQCDWFHFFTETLSHLREDLAYRLIKDGLTHLQQQENYKACDLKLGFCFLEYLVTYLTSGVNTDTANEALTLLPDVVVQCCKVIDSLDENSMQSEDVNVLATGFHQTSLLLCLCNGANSTENLQNWFLGNTIAIRRSASESEKNFDLKDNFGNLARENTTECFLQLNRETVAYVREILSLETLLTFLIKLMSVGGQALSCSLLGSLTSEAEQRFISVCETTILMHPDNLNSKPTPTPSKVSVMVDSKNLCRQVIESLSEACKNSDVRDTCETIHNYLSSLLKSVTFNNDIFPDICITAAIWRIQERQTAFKDILLRFVKSPVASLWSCDKLLSVLQSQPEILAEEEIMLHLYDLVWKLNGTLAKPHLNKLIKLVLDSFGHLDFSSCGKHVLHVYRTYKQWPNPNPIAPQSLNQTLNKITAGIAGKVLLEVLQAALQDADLIMVQLLERAAGSTQQADIVCSIFQTLRELCVCPDASGRSKLCSKMDSFLTTHSFNQKEQDIVIKFLQSLIKSSPEADPVLNAEEIYLSVIVPHLSLHRPNHSVLGVRLALDLGTMLLAEILNQGKSNLDLTLSLVLAAEVLDNCSVLWCDDTEKVTLKQRLVAFLNQLRQFQKLETTFCVNWIVKVTMDYDCAVRMAILQVCLTEEEFHDVCDILCHDLFLADKDLDYVNILRLAAVSETLSDRIGSYCQQKLNYNILILTLLQVRPHLITEEWIRMFKFLRNLISLRYLNVSVRMHGILPLVNLEGLSTSLPLSQLLSDFLKLQRYMYSEDQRSPAATEYCIRSAMAVFKNVVMEDITSIPPQCCLFLLTQSFSHIIMATGENPTEMLDSVNILLLDIVCQIEELSKGNSGTAFRDQLSGILHTSHSIRNAETKEMVQKKIFSFLQ</sequence>
<dbReference type="AlphaFoldDB" id="A0A8W8L8X7"/>
<evidence type="ECO:0000313" key="2">
    <source>
        <dbReference type="Proteomes" id="UP000005408"/>
    </source>
</evidence>
<accession>A0A8W8L8X7</accession>
<reference evidence="1" key="1">
    <citation type="submission" date="2022-08" db="UniProtKB">
        <authorList>
            <consortium name="EnsemblMetazoa"/>
        </authorList>
    </citation>
    <scope>IDENTIFICATION</scope>
    <source>
        <strain evidence="1">05x7-T-G4-1.051#20</strain>
    </source>
</reference>
<dbReference type="InterPro" id="IPR033265">
    <property type="entry name" value="GEMIN4"/>
</dbReference>
<dbReference type="PANTHER" id="PTHR15571:SF2">
    <property type="entry name" value="GEM-ASSOCIATED PROTEIN 4"/>
    <property type="match status" value="1"/>
</dbReference>
<dbReference type="EnsemblMetazoa" id="G27102.1">
    <property type="protein sequence ID" value="G27102.1:cds"/>
    <property type="gene ID" value="G27102"/>
</dbReference>